<dbReference type="Pfam" id="PF13193">
    <property type="entry name" value="AMP-binding_C"/>
    <property type="match status" value="1"/>
</dbReference>
<evidence type="ECO:0000256" key="1">
    <source>
        <dbReference type="ARBA" id="ARBA00001957"/>
    </source>
</evidence>
<reference evidence="6 7" key="1">
    <citation type="submission" date="2019-12" db="EMBL/GenBank/DDBJ databases">
        <title>Whole genome sequencing of endophytic Actinobacterium Micromonospora sp. MPMI6T.</title>
        <authorList>
            <person name="Evv R."/>
            <person name="Podile A.R."/>
        </authorList>
    </citation>
    <scope>NUCLEOTIDE SEQUENCE [LARGE SCALE GENOMIC DNA]</scope>
    <source>
        <strain evidence="6 7">MPMI6</strain>
    </source>
</reference>
<dbReference type="SUPFAM" id="SSF52777">
    <property type="entry name" value="CoA-dependent acyltransferases"/>
    <property type="match status" value="2"/>
</dbReference>
<dbReference type="InterPro" id="IPR001242">
    <property type="entry name" value="Condensation_dom"/>
</dbReference>
<evidence type="ECO:0000313" key="6">
    <source>
        <dbReference type="EMBL" id="MBO4207342.1"/>
    </source>
</evidence>
<name>A0ABS3VS30_MICEH</name>
<dbReference type="Proteomes" id="UP000823521">
    <property type="component" value="Unassembled WGS sequence"/>
</dbReference>
<sequence length="1334" mass="143332">MADSRRPLSTAQSGVWFGQQLDPASPAYNIGGFADIRGPADLAALENAIGRALAEAEATRLRFGEDGGEPWQTIGAPFEWTPTIVDVRAEPEPVAAAQSWMARDLGRPVSMTDGPLLGAALFRIAADHHLYYLRFHHVVLDAYAFSLFNARIAQIYDATRTGAPCPPTVPGSLPRVWAEEAAYRSSTRFAEDRDHWLARFADRPPVVGLTDRAAGPSHRVLRRRVDLSAETVDRLRAAVPRGGWNTTVVAAAASYLHRLTGAPDVVLGFPVTGRWGRLAKITPGMMMTILPLRLTIHPGDTFAALTGQAAEEIRHLLRHQRYRLEDLRTDLRALDDGRRLYGPCVNLMPFDYHHQMTGLSTVGHVLESGPVEDLSIDVYGDLDSGRVRIDFTANPARYDLPGITAHQDRFIRLLETLCRHPDTRVDRVPLLTPAEQATAVRPPAGTVRAVPGTVLPALLRTPVTATPHAPALIAADGTTLTYADLDARANRLAHELTARGAGPETVVAVALPRSVDQVVALLAVLKAGAAYLPVDAGQPADRLAFLLADARPTLLLTDRRSRVDLPGVGPATLLLDDPATGSALAARPSTDPTDADRTGPLDPDHPAYLLYTSGSTGHPKGVVVSHRAVVNHLLWMQDRYRLTPDDRVLVKTPAGFDVSVWEYFWPLLTGATAVLVRPDAHRDPRHLAQLIRDRGVTTAGFVPSMLREFVEEPAAAHCVTLRRTLCIGEALPVDLANRYAEVRGPGLENLYGPTETAVAVTAGPAYAEGGTGAGGADGVTVRASDGDPTDGVPVGGPAWNTRLYLLDQAGQPVPDGTVGELYVGGDQLARGYHDRPALTAERFLPDPFGPPGSRMYRTGDRMRRRADGGLVFVGRTDGQVKIRGNRIELGEIETVLAGHPDVGQAAVVVRAEPGGDQRLVGYLTPVPGRADPQSGAVRAWLADRLPGHMVPAALVVLPTLPSTSNGKVDRAALPTVALTTVVSGRAPRTHHEVVLCGLFAEILEVPLVGVDDSFFALGGHSLHAARLASRIRTVLDADLDLRTVFECPTVAGLADRLATGSGTPGGTRPSALDPLLPLRTAGSGTPLFCLPPVTGLSWCYSALLRHIDGDHPVYGLQSRGLAGGEPPLTSVPAMAADFADRIQAVHPGPYHLLGWSLGGILAYATATELSRRGAPVELLALLDAYPSDPELHTEEHRRVLLDVVLADFGYDPKLLDGESLDDGRVARIIRDAGGALADWPEERVTALLRTAATNLTAARRYRPEPYDGDLLLFAATLSQPINLQTVEDWRPHVRGRIDDVDIVARHEHMLRPAVIAQVGPILAERRRRLPARSA</sequence>
<dbReference type="InterPro" id="IPR010071">
    <property type="entry name" value="AA_adenyl_dom"/>
</dbReference>
<dbReference type="Gene3D" id="3.30.559.30">
    <property type="entry name" value="Nonribosomal peptide synthetase, condensation domain"/>
    <property type="match status" value="1"/>
</dbReference>
<evidence type="ECO:0000256" key="2">
    <source>
        <dbReference type="ARBA" id="ARBA00022450"/>
    </source>
</evidence>
<accession>A0ABS3VS30</accession>
<dbReference type="SMART" id="SM00824">
    <property type="entry name" value="PKS_TE"/>
    <property type="match status" value="1"/>
</dbReference>
<dbReference type="PANTHER" id="PTHR45527:SF1">
    <property type="entry name" value="FATTY ACID SYNTHASE"/>
    <property type="match status" value="1"/>
</dbReference>
<dbReference type="InterPro" id="IPR025110">
    <property type="entry name" value="AMP-bd_C"/>
</dbReference>
<evidence type="ECO:0000313" key="7">
    <source>
        <dbReference type="Proteomes" id="UP000823521"/>
    </source>
</evidence>
<dbReference type="InterPro" id="IPR009081">
    <property type="entry name" value="PP-bd_ACP"/>
</dbReference>
<dbReference type="SUPFAM" id="SSF47336">
    <property type="entry name" value="ACP-like"/>
    <property type="match status" value="1"/>
</dbReference>
<dbReference type="SMART" id="SM00823">
    <property type="entry name" value="PKS_PP"/>
    <property type="match status" value="1"/>
</dbReference>
<dbReference type="InterPro" id="IPR020802">
    <property type="entry name" value="TesA-like"/>
</dbReference>
<dbReference type="InterPro" id="IPR023213">
    <property type="entry name" value="CAT-like_dom_sf"/>
</dbReference>
<dbReference type="RefSeq" id="WP_208814236.1">
    <property type="nucleotide sequence ID" value="NZ_WVUH01000117.1"/>
</dbReference>
<dbReference type="Pfam" id="PF00550">
    <property type="entry name" value="PP-binding"/>
    <property type="match status" value="1"/>
</dbReference>
<dbReference type="Gene3D" id="3.40.50.980">
    <property type="match status" value="2"/>
</dbReference>
<keyword evidence="3" id="KW-0597">Phosphoprotein</keyword>
<keyword evidence="7" id="KW-1185">Reference proteome</keyword>
<dbReference type="Pfam" id="PF00668">
    <property type="entry name" value="Condensation"/>
    <property type="match status" value="1"/>
</dbReference>
<dbReference type="Gene3D" id="3.40.50.1820">
    <property type="entry name" value="alpha/beta hydrolase"/>
    <property type="match status" value="1"/>
</dbReference>
<comment type="caution">
    <text evidence="6">The sequence shown here is derived from an EMBL/GenBank/DDBJ whole genome shotgun (WGS) entry which is preliminary data.</text>
</comment>
<dbReference type="Pfam" id="PF00975">
    <property type="entry name" value="Thioesterase"/>
    <property type="match status" value="1"/>
</dbReference>
<dbReference type="PROSITE" id="PS00455">
    <property type="entry name" value="AMP_BINDING"/>
    <property type="match status" value="1"/>
</dbReference>
<organism evidence="6 7">
    <name type="scientific">Micromonospora echinofusca</name>
    <dbReference type="NCBI Taxonomy" id="47858"/>
    <lineage>
        <taxon>Bacteria</taxon>
        <taxon>Bacillati</taxon>
        <taxon>Actinomycetota</taxon>
        <taxon>Actinomycetes</taxon>
        <taxon>Micromonosporales</taxon>
        <taxon>Micromonosporaceae</taxon>
        <taxon>Micromonospora</taxon>
    </lineage>
</organism>
<dbReference type="NCBIfam" id="TIGR01733">
    <property type="entry name" value="AA-adenyl-dom"/>
    <property type="match status" value="1"/>
</dbReference>
<dbReference type="InterPro" id="IPR000873">
    <property type="entry name" value="AMP-dep_synth/lig_dom"/>
</dbReference>
<dbReference type="Pfam" id="PF00501">
    <property type="entry name" value="AMP-binding"/>
    <property type="match status" value="1"/>
</dbReference>
<dbReference type="PROSITE" id="PS00012">
    <property type="entry name" value="PHOSPHOPANTETHEINE"/>
    <property type="match status" value="1"/>
</dbReference>
<feature type="region of interest" description="Disordered" evidence="4">
    <location>
        <begin position="581"/>
        <end position="602"/>
    </location>
</feature>
<dbReference type="SUPFAM" id="SSF56801">
    <property type="entry name" value="Acetyl-CoA synthetase-like"/>
    <property type="match status" value="1"/>
</dbReference>
<dbReference type="Gene3D" id="2.30.38.10">
    <property type="entry name" value="Luciferase, Domain 3"/>
    <property type="match status" value="1"/>
</dbReference>
<gene>
    <name evidence="6" type="ORF">GSF22_15175</name>
</gene>
<dbReference type="InterPro" id="IPR006162">
    <property type="entry name" value="Ppantetheine_attach_site"/>
</dbReference>
<protein>
    <submittedName>
        <fullName evidence="6">Amino acid adenylation domain-containing protein</fullName>
    </submittedName>
</protein>
<dbReference type="InterPro" id="IPR045851">
    <property type="entry name" value="AMP-bd_C_sf"/>
</dbReference>
<dbReference type="Gene3D" id="3.30.300.30">
    <property type="match status" value="1"/>
</dbReference>
<evidence type="ECO:0000256" key="4">
    <source>
        <dbReference type="SAM" id="MobiDB-lite"/>
    </source>
</evidence>
<evidence type="ECO:0000259" key="5">
    <source>
        <dbReference type="PROSITE" id="PS50075"/>
    </source>
</evidence>
<dbReference type="PROSITE" id="PS50075">
    <property type="entry name" value="CARRIER"/>
    <property type="match status" value="1"/>
</dbReference>
<dbReference type="SUPFAM" id="SSF53474">
    <property type="entry name" value="alpha/beta-Hydrolases"/>
    <property type="match status" value="1"/>
</dbReference>
<dbReference type="EMBL" id="WVUH01000117">
    <property type="protein sequence ID" value="MBO4207342.1"/>
    <property type="molecule type" value="Genomic_DNA"/>
</dbReference>
<keyword evidence="2" id="KW-0596">Phosphopantetheine</keyword>
<evidence type="ECO:0000256" key="3">
    <source>
        <dbReference type="ARBA" id="ARBA00022553"/>
    </source>
</evidence>
<dbReference type="InterPro" id="IPR029058">
    <property type="entry name" value="AB_hydrolase_fold"/>
</dbReference>
<dbReference type="InterPro" id="IPR020806">
    <property type="entry name" value="PKS_PP-bd"/>
</dbReference>
<proteinExistence type="predicted"/>
<comment type="cofactor">
    <cofactor evidence="1">
        <name>pantetheine 4'-phosphate</name>
        <dbReference type="ChEBI" id="CHEBI:47942"/>
    </cofactor>
</comment>
<feature type="domain" description="Carrier" evidence="5">
    <location>
        <begin position="986"/>
        <end position="1061"/>
    </location>
</feature>
<dbReference type="PANTHER" id="PTHR45527">
    <property type="entry name" value="NONRIBOSOMAL PEPTIDE SYNTHETASE"/>
    <property type="match status" value="1"/>
</dbReference>
<dbReference type="CDD" id="cd17646">
    <property type="entry name" value="A_NRPS_AB3403-like"/>
    <property type="match status" value="1"/>
</dbReference>
<dbReference type="Gene3D" id="3.30.559.10">
    <property type="entry name" value="Chloramphenicol acetyltransferase-like domain"/>
    <property type="match status" value="1"/>
</dbReference>
<dbReference type="InterPro" id="IPR020845">
    <property type="entry name" value="AMP-binding_CS"/>
</dbReference>
<dbReference type="InterPro" id="IPR001031">
    <property type="entry name" value="Thioesterase"/>
</dbReference>
<dbReference type="InterPro" id="IPR036736">
    <property type="entry name" value="ACP-like_sf"/>
</dbReference>